<feature type="region of interest" description="Disordered" evidence="1">
    <location>
        <begin position="1059"/>
        <end position="1094"/>
    </location>
</feature>
<dbReference type="EMBL" id="KZ613782">
    <property type="protein sequence ID" value="PMD63188.1"/>
    <property type="molecule type" value="Genomic_DNA"/>
</dbReference>
<feature type="compositionally biased region" description="Pro residues" evidence="1">
    <location>
        <begin position="107"/>
        <end position="119"/>
    </location>
</feature>
<dbReference type="InParanoid" id="A0A2J6TJM1"/>
<feature type="compositionally biased region" description="Polar residues" evidence="1">
    <location>
        <begin position="1076"/>
        <end position="1086"/>
    </location>
</feature>
<feature type="region of interest" description="Disordered" evidence="1">
    <location>
        <begin position="748"/>
        <end position="869"/>
    </location>
</feature>
<feature type="compositionally biased region" description="Pro residues" evidence="1">
    <location>
        <begin position="458"/>
        <end position="470"/>
    </location>
</feature>
<feature type="compositionally biased region" description="Basic and acidic residues" evidence="1">
    <location>
        <begin position="1242"/>
        <end position="1267"/>
    </location>
</feature>
<evidence type="ECO:0000313" key="2">
    <source>
        <dbReference type="EMBL" id="PMD63188.1"/>
    </source>
</evidence>
<feature type="compositionally biased region" description="Low complexity" evidence="1">
    <location>
        <begin position="612"/>
        <end position="631"/>
    </location>
</feature>
<feature type="compositionally biased region" description="Low complexity" evidence="1">
    <location>
        <begin position="653"/>
        <end position="666"/>
    </location>
</feature>
<feature type="region of interest" description="Disordered" evidence="1">
    <location>
        <begin position="1"/>
        <end position="55"/>
    </location>
</feature>
<feature type="region of interest" description="Disordered" evidence="1">
    <location>
        <begin position="67"/>
        <end position="152"/>
    </location>
</feature>
<feature type="region of interest" description="Disordered" evidence="1">
    <location>
        <begin position="942"/>
        <end position="1025"/>
    </location>
</feature>
<accession>A0A2J6TJM1</accession>
<feature type="region of interest" description="Disordered" evidence="1">
    <location>
        <begin position="1230"/>
        <end position="1269"/>
    </location>
</feature>
<protein>
    <submittedName>
        <fullName evidence="2">Uncharacterized protein</fullName>
    </submittedName>
</protein>
<feature type="compositionally biased region" description="Low complexity" evidence="1">
    <location>
        <begin position="913"/>
        <end position="925"/>
    </location>
</feature>
<dbReference type="STRING" id="1095630.A0A2J6TJM1"/>
<dbReference type="Proteomes" id="UP000235371">
    <property type="component" value="Unassembled WGS sequence"/>
</dbReference>
<feature type="compositionally biased region" description="Low complexity" evidence="1">
    <location>
        <begin position="1005"/>
        <end position="1016"/>
    </location>
</feature>
<organism evidence="2 3">
    <name type="scientific">Hyaloscypha bicolor E</name>
    <dbReference type="NCBI Taxonomy" id="1095630"/>
    <lineage>
        <taxon>Eukaryota</taxon>
        <taxon>Fungi</taxon>
        <taxon>Dikarya</taxon>
        <taxon>Ascomycota</taxon>
        <taxon>Pezizomycotina</taxon>
        <taxon>Leotiomycetes</taxon>
        <taxon>Helotiales</taxon>
        <taxon>Hyaloscyphaceae</taxon>
        <taxon>Hyaloscypha</taxon>
        <taxon>Hyaloscypha bicolor</taxon>
    </lineage>
</organism>
<dbReference type="GeneID" id="36590812"/>
<feature type="compositionally biased region" description="Basic and acidic residues" evidence="1">
    <location>
        <begin position="524"/>
        <end position="543"/>
    </location>
</feature>
<feature type="compositionally biased region" description="Polar residues" evidence="1">
    <location>
        <begin position="842"/>
        <end position="853"/>
    </location>
</feature>
<reference evidence="2 3" key="1">
    <citation type="submission" date="2016-04" db="EMBL/GenBank/DDBJ databases">
        <title>A degradative enzymes factory behind the ericoid mycorrhizal symbiosis.</title>
        <authorList>
            <consortium name="DOE Joint Genome Institute"/>
            <person name="Martino E."/>
            <person name="Morin E."/>
            <person name="Grelet G."/>
            <person name="Kuo A."/>
            <person name="Kohler A."/>
            <person name="Daghino S."/>
            <person name="Barry K."/>
            <person name="Choi C."/>
            <person name="Cichocki N."/>
            <person name="Clum A."/>
            <person name="Copeland A."/>
            <person name="Hainaut M."/>
            <person name="Haridas S."/>
            <person name="Labutti K."/>
            <person name="Lindquist E."/>
            <person name="Lipzen A."/>
            <person name="Khouja H.-R."/>
            <person name="Murat C."/>
            <person name="Ohm R."/>
            <person name="Olson A."/>
            <person name="Spatafora J."/>
            <person name="Veneault-Fourrey C."/>
            <person name="Henrissat B."/>
            <person name="Grigoriev I."/>
            <person name="Martin F."/>
            <person name="Perotto S."/>
        </authorList>
    </citation>
    <scope>NUCLEOTIDE SEQUENCE [LARGE SCALE GENOMIC DNA]</scope>
    <source>
        <strain evidence="2 3">E</strain>
    </source>
</reference>
<sequence>MGNEQSAPLGRRPQNKLSKPKTNGAISNLLSLNSNHSNPTTRQNSVSTASISHTPYNFTPIEGFAGEAADRWRDDQPVQRKRMSLFRSKSSQDKPKLHLTTGLEPNSPEPSPLDQPPLPRRSRGSSLKERGSPVMFKIGGEEPNESPVDMSRPQIRNRNSIQSSNHQTRLSLVAEVPSPQSEVPRRQSILEEDNNPIGQALTTRSNSDTAMYAPIRRKSLLAHGVATRASYVEPDPPQSHPPRSDSLNDMENYHYNPSKPTSSPLSDLAMLGPKPAFMNEGPRAETPTDQNYGHLGGFNGTLRITNGAASPAPSSHKRANSLGAEEDDSEAKKGPAMGHRHGLSQRSNTISVPAEATKSPWTVQSESPLRTSQSQFEQLAIYRQVPNGPPFSMHDFEEQKKHFKRKEVPTKAQEPADDYTHDSTLSPFSFDNSPPVSPQFQVTSKHTALEDELFEPEPGTPNPSAPPAPPADHGSHLPRSFDSGYVGGEPSPTLEAGKEPQESASKGLAKADSGYSSNVSLRSFRKDSSPTKEPSHKVYKEPASRVASSTDSVESEATLRSREPQPALPAEEIPEQPSCQPPPPFRQVPPAPVEKQSFESTPRKVQPPPVPQARADQAYSAAPQAYAAATRSENRPQEITPPVPGTSVREESPATSDASASPGSSSRWRQKLTKRESQHRVETGQVFTVQAIRSPSEAYKIPPPTVEARRRLEEREEAFPVQSFPNTIEGNFVSRRMSMGTIFSVGSVETSDETNFARPPVPPMPTIMQEPGQQSRPDKNRRNTYQGPARSPPKTEQQGESVQPVPRGRGPSPSQLANWARKSLQNIPPGRVPRQVEDFESHVSSLETVTSPLSRDADDGARPSIVDQRAKSMTAQFEADAAARFAVSKQRKVSTAPEASTVIRPRKSYDSIANSGSGTSTANSSRTNLRDVSSLVQNGAMRRSYTNLPAQPSLLNPDGVEKRKSSKSPPPISMPNRVQSVTRKPVPPPQSQPARLPPPPPIPSPSIRSSPLSQQQDALAWTNRRKSTASLMSTTTVSFETARRPDTYEIVDIDDFKKRHEKKRSSTVGLPLPTESAPNSRPSSSKGWGKSRDSMVISVRDRDEIPRTTYNDLGMKKKLRKSKESLHLQIRPRSSGPGLDAVSERDEMPRLTLQSPTLPLQARRSTSKENIGAGSIAESQIPEVPKVVFDAYLSGAGDMGGQREIIRRKVKGRKSEETLTLRDLQIEELAKRRPRSVQPSKSEQRALRERERARQEELKRLEQDRGKEHRKSRWDAYVHIFGGDKEKKLKKERISGPMPLHAQEYIHTYGTAHTYPASPLSQQQQEDEYYAQAHQEQQEQLVLDRYAMRNNIMGNVRVQG</sequence>
<proteinExistence type="predicted"/>
<feature type="compositionally biased region" description="Polar residues" evidence="1">
    <location>
        <begin position="422"/>
        <end position="446"/>
    </location>
</feature>
<keyword evidence="3" id="KW-1185">Reference proteome</keyword>
<feature type="compositionally biased region" description="Basic and acidic residues" evidence="1">
    <location>
        <begin position="673"/>
        <end position="682"/>
    </location>
</feature>
<evidence type="ECO:0000313" key="3">
    <source>
        <dbReference type="Proteomes" id="UP000235371"/>
    </source>
</evidence>
<feature type="compositionally biased region" description="Polar residues" evidence="1">
    <location>
        <begin position="359"/>
        <end position="377"/>
    </location>
</feature>
<feature type="compositionally biased region" description="Polar residues" evidence="1">
    <location>
        <begin position="39"/>
        <end position="55"/>
    </location>
</feature>
<gene>
    <name evidence="2" type="ORF">K444DRAFT_626929</name>
</gene>
<feature type="compositionally biased region" description="Polar residues" evidence="1">
    <location>
        <begin position="944"/>
        <end position="954"/>
    </location>
</feature>
<feature type="compositionally biased region" description="Pro residues" evidence="1">
    <location>
        <begin position="985"/>
        <end position="1004"/>
    </location>
</feature>
<evidence type="ECO:0000256" key="1">
    <source>
        <dbReference type="SAM" id="MobiDB-lite"/>
    </source>
</evidence>
<feature type="compositionally biased region" description="Basic and acidic residues" evidence="1">
    <location>
        <begin position="68"/>
        <end position="78"/>
    </location>
</feature>
<dbReference type="RefSeq" id="XP_024740092.1">
    <property type="nucleotide sequence ID" value="XM_024882735.1"/>
</dbReference>
<feature type="region of interest" description="Disordered" evidence="1">
    <location>
        <begin position="885"/>
        <end position="929"/>
    </location>
</feature>
<feature type="region of interest" description="Disordered" evidence="1">
    <location>
        <begin position="229"/>
        <end position="686"/>
    </location>
</feature>
<dbReference type="OrthoDB" id="5341904at2759"/>
<name>A0A2J6TJM1_9HELO</name>
<feature type="compositionally biased region" description="Pro residues" evidence="1">
    <location>
        <begin position="579"/>
        <end position="592"/>
    </location>
</feature>
<feature type="compositionally biased region" description="Polar residues" evidence="1">
    <location>
        <begin position="15"/>
        <end position="26"/>
    </location>
</feature>
<feature type="compositionally biased region" description="Low complexity" evidence="1">
    <location>
        <begin position="27"/>
        <end position="38"/>
    </location>
</feature>